<dbReference type="GO" id="GO:0016787">
    <property type="term" value="F:hydrolase activity"/>
    <property type="evidence" value="ECO:0007669"/>
    <property type="project" value="UniProtKB-KW"/>
</dbReference>
<dbReference type="InterPro" id="IPR005876">
    <property type="entry name" value="Co_trans_ATP-bd"/>
</dbReference>
<keyword evidence="8 10" id="KW-0472">Membrane</keyword>
<protein>
    <recommendedName>
        <fullName evidence="10">ABC transporter ATP-binding protein</fullName>
    </recommendedName>
</protein>
<evidence type="ECO:0000256" key="6">
    <source>
        <dbReference type="ARBA" id="ARBA00022840"/>
    </source>
</evidence>
<dbReference type="RefSeq" id="WP_307494838.1">
    <property type="nucleotide sequence ID" value="NZ_JAUSTN010000001.1"/>
</dbReference>
<keyword evidence="6 10" id="KW-0067">ATP-binding</keyword>
<sequence>MIEIKDVKFKYQDDEKYALNGINLKFKKGEFIAILGHNGSGKSTLAKLINGLLIPNEGSIYVDGMDTKDDSKIWDIRSKAGLVFQNPDNQIVATIVEEDVAFGPENLGIPQKELRERVDRALLSVGMEKYKKSAPHLLSGGQKQRVAIAGILAMEPDYVILDEPTAMLDPSGRKEVIDTLLKLKNEGKGVILITHNMEEAALSEELIVMEEGNIILQGKPLDVFSNVEKIKNIGLDVPVATEISYNLNKSGHDIKIVLNDQELVEEIWKLSK</sequence>
<dbReference type="SUPFAM" id="SSF52540">
    <property type="entry name" value="P-loop containing nucleoside triphosphate hydrolases"/>
    <property type="match status" value="1"/>
</dbReference>
<dbReference type="PANTHER" id="PTHR43553">
    <property type="entry name" value="HEAVY METAL TRANSPORTER"/>
    <property type="match status" value="1"/>
</dbReference>
<keyword evidence="3 10" id="KW-0813">Transport</keyword>
<dbReference type="PANTHER" id="PTHR43553:SF24">
    <property type="entry name" value="ENERGY-COUPLING FACTOR TRANSPORTER ATP-BINDING PROTEIN ECFA1"/>
    <property type="match status" value="1"/>
</dbReference>
<evidence type="ECO:0000256" key="2">
    <source>
        <dbReference type="ARBA" id="ARBA00005417"/>
    </source>
</evidence>
<dbReference type="NCBIfam" id="TIGR04520">
    <property type="entry name" value="ECF_ATPase_1"/>
    <property type="match status" value="1"/>
</dbReference>
<dbReference type="PROSITE" id="PS00211">
    <property type="entry name" value="ABC_TRANSPORTER_1"/>
    <property type="match status" value="1"/>
</dbReference>
<dbReference type="EMBL" id="JAUSTN010000001">
    <property type="protein sequence ID" value="MDQ0274197.1"/>
    <property type="molecule type" value="Genomic_DNA"/>
</dbReference>
<evidence type="ECO:0000259" key="11">
    <source>
        <dbReference type="PROSITE" id="PS50893"/>
    </source>
</evidence>
<organism evidence="12 13">
    <name type="scientific">Peptoniphilus koenoeneniae</name>
    <dbReference type="NCBI Taxonomy" id="507751"/>
    <lineage>
        <taxon>Bacteria</taxon>
        <taxon>Bacillati</taxon>
        <taxon>Bacillota</taxon>
        <taxon>Tissierellia</taxon>
        <taxon>Tissierellales</taxon>
        <taxon>Peptoniphilaceae</taxon>
        <taxon>Peptoniphilus</taxon>
    </lineage>
</organism>
<evidence type="ECO:0000256" key="5">
    <source>
        <dbReference type="ARBA" id="ARBA00022741"/>
    </source>
</evidence>
<dbReference type="GO" id="GO:0005524">
    <property type="term" value="F:ATP binding"/>
    <property type="evidence" value="ECO:0007669"/>
    <property type="project" value="UniProtKB-KW"/>
</dbReference>
<name>A0ABU0ASF0_9FIRM</name>
<dbReference type="InterPro" id="IPR027417">
    <property type="entry name" value="P-loop_NTPase"/>
</dbReference>
<evidence type="ECO:0000256" key="3">
    <source>
        <dbReference type="ARBA" id="ARBA00022448"/>
    </source>
</evidence>
<evidence type="ECO:0000256" key="9">
    <source>
        <dbReference type="ARBA" id="ARBA00025157"/>
    </source>
</evidence>
<dbReference type="CDD" id="cd03225">
    <property type="entry name" value="ABC_cobalt_CbiO_domain1"/>
    <property type="match status" value="1"/>
</dbReference>
<evidence type="ECO:0000256" key="8">
    <source>
        <dbReference type="ARBA" id="ARBA00023136"/>
    </source>
</evidence>
<feature type="domain" description="ABC transporter" evidence="11">
    <location>
        <begin position="2"/>
        <end position="236"/>
    </location>
</feature>
<comment type="function">
    <text evidence="9">Probably part of an ABC transporter complex. Responsible for energy coupling to the transport system.</text>
</comment>
<dbReference type="InterPro" id="IPR030947">
    <property type="entry name" value="EcfA_1"/>
</dbReference>
<keyword evidence="7" id="KW-1278">Translocase</keyword>
<evidence type="ECO:0000256" key="7">
    <source>
        <dbReference type="ARBA" id="ARBA00022967"/>
    </source>
</evidence>
<dbReference type="Proteomes" id="UP001236559">
    <property type="component" value="Unassembled WGS sequence"/>
</dbReference>
<comment type="similarity">
    <text evidence="2 10">Belongs to the ABC transporter superfamily.</text>
</comment>
<accession>A0ABU0ASF0</accession>
<keyword evidence="5 10" id="KW-0547">Nucleotide-binding</keyword>
<dbReference type="NCBIfam" id="NF010167">
    <property type="entry name" value="PRK13648.1"/>
    <property type="match status" value="1"/>
</dbReference>
<dbReference type="Gene3D" id="3.40.50.300">
    <property type="entry name" value="P-loop containing nucleotide triphosphate hydrolases"/>
    <property type="match status" value="1"/>
</dbReference>
<gene>
    <name evidence="12" type="ORF">J2S72_000193</name>
</gene>
<evidence type="ECO:0000313" key="12">
    <source>
        <dbReference type="EMBL" id="MDQ0274197.1"/>
    </source>
</evidence>
<evidence type="ECO:0000256" key="1">
    <source>
        <dbReference type="ARBA" id="ARBA00004202"/>
    </source>
</evidence>
<dbReference type="Pfam" id="PF00005">
    <property type="entry name" value="ABC_tran"/>
    <property type="match status" value="1"/>
</dbReference>
<evidence type="ECO:0000256" key="4">
    <source>
        <dbReference type="ARBA" id="ARBA00022475"/>
    </source>
</evidence>
<dbReference type="InterPro" id="IPR003439">
    <property type="entry name" value="ABC_transporter-like_ATP-bd"/>
</dbReference>
<comment type="subcellular location">
    <subcellularLocation>
        <location evidence="1 10">Cell membrane</location>
        <topology evidence="1 10">Peripheral membrane protein</topology>
    </subcellularLocation>
</comment>
<dbReference type="InterPro" id="IPR017871">
    <property type="entry name" value="ABC_transporter-like_CS"/>
</dbReference>
<proteinExistence type="inferred from homology"/>
<keyword evidence="13" id="KW-1185">Reference proteome</keyword>
<dbReference type="SMART" id="SM00382">
    <property type="entry name" value="AAA"/>
    <property type="match status" value="1"/>
</dbReference>
<reference evidence="12 13" key="1">
    <citation type="submission" date="2023-07" db="EMBL/GenBank/DDBJ databases">
        <title>Genomic Encyclopedia of Type Strains, Phase IV (KMG-IV): sequencing the most valuable type-strain genomes for metagenomic binning, comparative biology and taxonomic classification.</title>
        <authorList>
            <person name="Goeker M."/>
        </authorList>
    </citation>
    <scope>NUCLEOTIDE SEQUENCE [LARGE SCALE GENOMIC DNA]</scope>
    <source>
        <strain evidence="12 13">DSM 22616</strain>
    </source>
</reference>
<dbReference type="NCBIfam" id="TIGR01166">
    <property type="entry name" value="cbiO"/>
    <property type="match status" value="1"/>
</dbReference>
<comment type="function">
    <text evidence="10">Part of an ABC transporter complex. Responsible for energy coupling to the transport system.</text>
</comment>
<dbReference type="InterPro" id="IPR050095">
    <property type="entry name" value="ECF_ABC_transporter_ATP-bd"/>
</dbReference>
<dbReference type="PROSITE" id="PS50893">
    <property type="entry name" value="ABC_TRANSPORTER_2"/>
    <property type="match status" value="1"/>
</dbReference>
<dbReference type="InterPro" id="IPR003593">
    <property type="entry name" value="AAA+_ATPase"/>
</dbReference>
<evidence type="ECO:0000256" key="10">
    <source>
        <dbReference type="RuleBase" id="RU364103"/>
    </source>
</evidence>
<keyword evidence="4 10" id="KW-1003">Cell membrane</keyword>
<evidence type="ECO:0000313" key="13">
    <source>
        <dbReference type="Proteomes" id="UP001236559"/>
    </source>
</evidence>
<keyword evidence="12" id="KW-0378">Hydrolase</keyword>
<comment type="caution">
    <text evidence="12">The sequence shown here is derived from an EMBL/GenBank/DDBJ whole genome shotgun (WGS) entry which is preliminary data.</text>
</comment>
<dbReference type="InterPro" id="IPR015856">
    <property type="entry name" value="ABC_transpr_CbiO/EcfA_su"/>
</dbReference>